<reference evidence="11" key="1">
    <citation type="submission" date="2016-04" db="UniProtKB">
        <authorList>
            <consortium name="WormBaseParasite"/>
        </authorList>
    </citation>
    <scope>IDENTIFICATION</scope>
</reference>
<dbReference type="Proteomes" id="UP000038040">
    <property type="component" value="Unplaced"/>
</dbReference>
<evidence type="ECO:0000313" key="9">
    <source>
        <dbReference type="Proteomes" id="UP000038040"/>
    </source>
</evidence>
<dbReference type="SMART" id="SM00360">
    <property type="entry name" value="RRM"/>
    <property type="match status" value="2"/>
</dbReference>
<evidence type="ECO:0000313" key="10">
    <source>
        <dbReference type="Proteomes" id="UP000274756"/>
    </source>
</evidence>
<evidence type="ECO:0000256" key="4">
    <source>
        <dbReference type="ARBA" id="ARBA00022884"/>
    </source>
</evidence>
<evidence type="ECO:0000313" key="11">
    <source>
        <dbReference type="WBParaSite" id="DME_0000225901-mRNA-1"/>
    </source>
</evidence>
<dbReference type="GO" id="GO:0005684">
    <property type="term" value="C:U2-type spliceosomal complex"/>
    <property type="evidence" value="ECO:0007669"/>
    <property type="project" value="TreeGrafter"/>
</dbReference>
<dbReference type="CDD" id="cd12282">
    <property type="entry name" value="RRM2_TatSF1_like"/>
    <property type="match status" value="1"/>
</dbReference>
<comment type="similarity">
    <text evidence="1">Belongs to the HTATSF1 family.</text>
</comment>
<dbReference type="InterPro" id="IPR035979">
    <property type="entry name" value="RBD_domain_sf"/>
</dbReference>
<dbReference type="PANTHER" id="PTHR15608:SF0">
    <property type="entry name" value="HIV TAT-SPECIFIC FACTOR 1"/>
    <property type="match status" value="1"/>
</dbReference>
<dbReference type="Gene3D" id="3.30.70.330">
    <property type="match status" value="2"/>
</dbReference>
<feature type="domain" description="RRM" evidence="7">
    <location>
        <begin position="151"/>
        <end position="236"/>
    </location>
</feature>
<dbReference type="GO" id="GO:0003723">
    <property type="term" value="F:RNA binding"/>
    <property type="evidence" value="ECO:0007669"/>
    <property type="project" value="UniProtKB-UniRule"/>
</dbReference>
<keyword evidence="5" id="KW-0508">mRNA splicing</keyword>
<dbReference type="SUPFAM" id="SSF54928">
    <property type="entry name" value="RNA-binding domain, RBD"/>
    <property type="match status" value="1"/>
</dbReference>
<evidence type="ECO:0000256" key="5">
    <source>
        <dbReference type="ARBA" id="ARBA00023187"/>
    </source>
</evidence>
<evidence type="ECO:0000256" key="6">
    <source>
        <dbReference type="PROSITE-ProRule" id="PRU00176"/>
    </source>
</evidence>
<evidence type="ECO:0000256" key="3">
    <source>
        <dbReference type="ARBA" id="ARBA00022737"/>
    </source>
</evidence>
<dbReference type="InterPro" id="IPR012677">
    <property type="entry name" value="Nucleotide-bd_a/b_plait_sf"/>
</dbReference>
<evidence type="ECO:0000256" key="2">
    <source>
        <dbReference type="ARBA" id="ARBA00022664"/>
    </source>
</evidence>
<dbReference type="FunFam" id="3.30.70.330:FF:000105">
    <property type="entry name" value="HIV Tat-specific factor 1 homolog"/>
    <property type="match status" value="1"/>
</dbReference>
<dbReference type="InterPro" id="IPR034393">
    <property type="entry name" value="TatSF1-like"/>
</dbReference>
<accession>A0A158Q3F0</accession>
<dbReference type="AlphaFoldDB" id="A0A158Q3F0"/>
<keyword evidence="2" id="KW-0507">mRNA processing</keyword>
<protein>
    <submittedName>
        <fullName evidence="11">HIV Tat-specific factor 1</fullName>
    </submittedName>
</protein>
<gene>
    <name evidence="8" type="ORF">DME_LOCUS6619</name>
</gene>
<name>A0A158Q3F0_DRAME</name>
<reference evidence="8 10" key="2">
    <citation type="submission" date="2018-11" db="EMBL/GenBank/DDBJ databases">
        <authorList>
            <consortium name="Pathogen Informatics"/>
        </authorList>
    </citation>
    <scope>NUCLEOTIDE SEQUENCE [LARGE SCALE GENOMIC DNA]</scope>
</reference>
<proteinExistence type="inferred from homology"/>
<dbReference type="PROSITE" id="PS50102">
    <property type="entry name" value="RRM"/>
    <property type="match status" value="2"/>
</dbReference>
<dbReference type="Proteomes" id="UP000274756">
    <property type="component" value="Unassembled WGS sequence"/>
</dbReference>
<dbReference type="CDD" id="cd12281">
    <property type="entry name" value="RRM1_TatSF1_like"/>
    <property type="match status" value="1"/>
</dbReference>
<keyword evidence="10" id="KW-1185">Reference proteome</keyword>
<dbReference type="STRING" id="318479.A0A158Q3F0"/>
<keyword evidence="4 6" id="KW-0694">RNA-binding</keyword>
<evidence type="ECO:0000313" key="8">
    <source>
        <dbReference type="EMBL" id="VDN56646.1"/>
    </source>
</evidence>
<dbReference type="GO" id="GO:0000398">
    <property type="term" value="P:mRNA splicing, via spliceosome"/>
    <property type="evidence" value="ECO:0007669"/>
    <property type="project" value="InterPro"/>
</dbReference>
<dbReference type="GO" id="GO:0005686">
    <property type="term" value="C:U2 snRNP"/>
    <property type="evidence" value="ECO:0007669"/>
    <property type="project" value="TreeGrafter"/>
</dbReference>
<dbReference type="OrthoDB" id="10258585at2759"/>
<dbReference type="WBParaSite" id="DME_0000225901-mRNA-1">
    <property type="protein sequence ID" value="DME_0000225901-mRNA-1"/>
    <property type="gene ID" value="DME_0000225901"/>
</dbReference>
<dbReference type="PANTHER" id="PTHR15608">
    <property type="entry name" value="SPLICING FACTOR U2AF-ASSOCIATED PROTEIN 2"/>
    <property type="match status" value="1"/>
</dbReference>
<feature type="domain" description="RRM" evidence="7">
    <location>
        <begin position="283"/>
        <end position="368"/>
    </location>
</feature>
<keyword evidence="3" id="KW-0677">Repeat</keyword>
<sequence>MVFFIFSSAEELERRFIDGKWICEDGCGGYLVFVDGTWIRGDDEDLRKKWNDSNAISSKQTATNRCIVDGITMEWNSYVQKWLPVVEVDEDFLAKYHTKYGLNYDYGSLTSAGPSTESSKEIKTGGKTAKNKISDKKIEQGWVELDESKNTSVYITNLPRTIDLDSLHELMSKCGVIQRDARINKPKLKIYKFEDGTPKGDATCVYIKKESVDLALQILDGWKMGDNIIRVERAKYEMKGEFDPKKKKKKLTSAQKKRFLENQQKIFEWRPEKPRNYRPFSDCTVVMKNMFTIEQMMKNATLLFDLEDETRKVCERFGPVKKVVVHDSNPEGVICVTFTNVEHSDAAVSSLNGRVIDGRKIEVNLWDGKTKYAVAETEEQKAERIAHWRQFISDENC</sequence>
<dbReference type="InterPro" id="IPR000504">
    <property type="entry name" value="RRM_dom"/>
</dbReference>
<dbReference type="InterPro" id="IPR034392">
    <property type="entry name" value="TatSF1-like_RRM1"/>
</dbReference>
<dbReference type="EMBL" id="UYYG01001156">
    <property type="protein sequence ID" value="VDN56646.1"/>
    <property type="molecule type" value="Genomic_DNA"/>
</dbReference>
<evidence type="ECO:0000256" key="1">
    <source>
        <dbReference type="ARBA" id="ARBA00007747"/>
    </source>
</evidence>
<organism evidence="9 11">
    <name type="scientific">Dracunculus medinensis</name>
    <name type="common">Guinea worm</name>
    <dbReference type="NCBI Taxonomy" id="318479"/>
    <lineage>
        <taxon>Eukaryota</taxon>
        <taxon>Metazoa</taxon>
        <taxon>Ecdysozoa</taxon>
        <taxon>Nematoda</taxon>
        <taxon>Chromadorea</taxon>
        <taxon>Rhabditida</taxon>
        <taxon>Spirurina</taxon>
        <taxon>Dracunculoidea</taxon>
        <taxon>Dracunculidae</taxon>
        <taxon>Dracunculus</taxon>
    </lineage>
</organism>
<dbReference type="Pfam" id="PF00076">
    <property type="entry name" value="RRM_1"/>
    <property type="match status" value="2"/>
</dbReference>
<evidence type="ECO:0000259" key="7">
    <source>
        <dbReference type="PROSITE" id="PS50102"/>
    </source>
</evidence>